<accession>A0A5N0THR0</accession>
<dbReference type="InterPro" id="IPR000825">
    <property type="entry name" value="SUF_FeS_clus_asmbl_SufBD_core"/>
</dbReference>
<dbReference type="Proteomes" id="UP000325372">
    <property type="component" value="Unassembled WGS sequence"/>
</dbReference>
<evidence type="ECO:0000313" key="2">
    <source>
        <dbReference type="EMBL" id="KAA9133396.1"/>
    </source>
</evidence>
<gene>
    <name evidence="2" type="primary">sufD</name>
    <name evidence="2" type="ORF">F3N42_03340</name>
</gene>
<proteinExistence type="predicted"/>
<keyword evidence="3" id="KW-1185">Reference proteome</keyword>
<dbReference type="EMBL" id="VYXP01000002">
    <property type="protein sequence ID" value="KAA9133396.1"/>
    <property type="molecule type" value="Genomic_DNA"/>
</dbReference>
<dbReference type="SUPFAM" id="SSF101960">
    <property type="entry name" value="Stabilizer of iron transporter SufD"/>
    <property type="match status" value="1"/>
</dbReference>
<dbReference type="InterPro" id="IPR055346">
    <property type="entry name" value="Fe-S_cluster_assembly_SufBD"/>
</dbReference>
<protein>
    <submittedName>
        <fullName evidence="2">Fe-S cluster assembly protein SufD</fullName>
    </submittedName>
</protein>
<dbReference type="AlphaFoldDB" id="A0A5N0THR0"/>
<dbReference type="RefSeq" id="WP_150862955.1">
    <property type="nucleotide sequence ID" value="NZ_VYXP01000002.1"/>
</dbReference>
<name>A0A5N0THR0_9GAMM</name>
<dbReference type="PANTHER" id="PTHR43575">
    <property type="entry name" value="PROTEIN ABCI7, CHLOROPLASTIC"/>
    <property type="match status" value="1"/>
</dbReference>
<comment type="caution">
    <text evidence="2">The sequence shown here is derived from an EMBL/GenBank/DDBJ whole genome shotgun (WGS) entry which is preliminary data.</text>
</comment>
<dbReference type="InterPro" id="IPR011542">
    <property type="entry name" value="SUF_FeS_clus_asmbl_SufD"/>
</dbReference>
<evidence type="ECO:0000259" key="1">
    <source>
        <dbReference type="Pfam" id="PF01458"/>
    </source>
</evidence>
<reference evidence="2 3" key="1">
    <citation type="submission" date="2019-09" db="EMBL/GenBank/DDBJ databases">
        <title>Wenzhouxiangella sp. Genome sequencing and assembly.</title>
        <authorList>
            <person name="Zhang R."/>
        </authorList>
    </citation>
    <scope>NUCLEOTIDE SEQUENCE [LARGE SCALE GENOMIC DNA]</scope>
    <source>
        <strain evidence="2 3">W260</strain>
    </source>
</reference>
<dbReference type="Pfam" id="PF01458">
    <property type="entry name" value="SUFBD_core"/>
    <property type="match status" value="1"/>
</dbReference>
<sequence>MSTLVDQLQAFATNVADGPEWARQLRERGAQAFSVSGLPTSRVEAWKYTPLNRRPIGPVGDSPAVTAGSLPASSKAIAGAVRVVVVDGALAGIEGVLPNGLELVSLEQAIEADDGALAQWLAEPSADGAADALVALNNATLGAGLVLRVASGVDAGRVALEWRGVGGADARLRNSRLCIDLGEGASLSLVESDGGEASAQLDLNIVMQARLAAGARLNHARLQTTQEGTMQVARTHVEQAGQSSYQYDGLDIGAGLARHELIVRLAGEGAKCALNGAYLPRGEAHVDYHLAVEHAAPGCTSEQFFRGVVDDRARAVFSGKVHVAPGADGTEAHQSNANLLLSADAEVDTKPELVIEADEVVASHGATVGQLDDTALFYLRSRGLDEALAREVLIGAFCRAAVDRAGDTAARDLLATELSRYTGVEE</sequence>
<feature type="domain" description="SUF system FeS cluster assembly SufBD core" evidence="1">
    <location>
        <begin position="171"/>
        <end position="397"/>
    </location>
</feature>
<dbReference type="InterPro" id="IPR037284">
    <property type="entry name" value="SUF_FeS_clus_asmbl_SufBD_sf"/>
</dbReference>
<dbReference type="NCBIfam" id="TIGR01981">
    <property type="entry name" value="sufD"/>
    <property type="match status" value="1"/>
</dbReference>
<organism evidence="2 3">
    <name type="scientific">Marinihelvus fidelis</name>
    <dbReference type="NCBI Taxonomy" id="2613842"/>
    <lineage>
        <taxon>Bacteria</taxon>
        <taxon>Pseudomonadati</taxon>
        <taxon>Pseudomonadota</taxon>
        <taxon>Gammaproteobacteria</taxon>
        <taxon>Chromatiales</taxon>
        <taxon>Wenzhouxiangellaceae</taxon>
        <taxon>Marinihelvus</taxon>
    </lineage>
</organism>
<dbReference type="GO" id="GO:0016226">
    <property type="term" value="P:iron-sulfur cluster assembly"/>
    <property type="evidence" value="ECO:0007669"/>
    <property type="project" value="InterPro"/>
</dbReference>
<evidence type="ECO:0000313" key="3">
    <source>
        <dbReference type="Proteomes" id="UP000325372"/>
    </source>
</evidence>
<dbReference type="PANTHER" id="PTHR43575:SF1">
    <property type="entry name" value="PROTEIN ABCI7, CHLOROPLASTIC"/>
    <property type="match status" value="1"/>
</dbReference>